<keyword evidence="2" id="KW-1133">Transmembrane helix</keyword>
<feature type="compositionally biased region" description="Low complexity" evidence="1">
    <location>
        <begin position="528"/>
        <end position="540"/>
    </location>
</feature>
<sequence length="588" mass="59917">MHTTDRSSSPRPSAGSPAASSPPSASVLAGLARGGRRRRASALAGAVVGGAVAAGLGLGGLAVLVTVGWISSPYPDSGPDDALHVAAGLWLLAHGADLVRTDTLSGAPAPLGVTPLLLVAVPALLLHRAGRDAAETTDRPRVALGGVVAGYLAVGALVLLFAVEGPLRADLLSAALHLTALAVLGAAAGVWNAYGRPHGPLPAALHRFLDPEPAEGRPTVRPRVGAALRAGAAGVVVLVGGGALLVAVSLVLHAEAAQTTYLQLSDLWSGRVAVLLLAVALVPNAAVWGASYGLGSGFALGAGSVVWPAGAPADPMLPPFPLLAAIPDSGGGTPLTWAACAVGGACGLTVGWFTARAAAARSEPDSAWSRGETALAAGLAAVLCGLALALLAALAGGPLGDGALAEFGPVWWRTGGAALLWSGALGVPVALGLRAWRVRSWRARDLWDRADLWGRAKALRPRRAERREGANRPAQATDPERPAQATPLKPLRTGRVQAQLDRLLWWRTPKAGLAADPAVTDAESDPTAPEAEAEAAPEAAGTTRGPVARVRTWWSRRRTGKRTEADKSSDFEPYDFLAAEPEKNEKGD</sequence>
<feature type="transmembrane region" description="Helical" evidence="2">
    <location>
        <begin position="374"/>
        <end position="395"/>
    </location>
</feature>
<comment type="caution">
    <text evidence="3">The sequence shown here is derived from an EMBL/GenBank/DDBJ whole genome shotgun (WGS) entry which is preliminary data.</text>
</comment>
<feature type="transmembrane region" description="Helical" evidence="2">
    <location>
        <begin position="43"/>
        <end position="70"/>
    </location>
</feature>
<accession>A0ABT6SBA7</accession>
<gene>
    <name evidence="3" type="ORF">QIS96_16850</name>
</gene>
<feature type="compositionally biased region" description="Basic and acidic residues" evidence="1">
    <location>
        <begin position="561"/>
        <end position="570"/>
    </location>
</feature>
<keyword evidence="2" id="KW-0812">Transmembrane</keyword>
<feature type="transmembrane region" description="Helical" evidence="2">
    <location>
        <begin position="111"/>
        <end position="130"/>
    </location>
</feature>
<dbReference type="EMBL" id="JASCIQ010000016">
    <property type="protein sequence ID" value="MDI3405483.1"/>
    <property type="molecule type" value="Genomic_DNA"/>
</dbReference>
<feature type="transmembrane region" description="Helical" evidence="2">
    <location>
        <begin position="272"/>
        <end position="294"/>
    </location>
</feature>
<protein>
    <submittedName>
        <fullName evidence="3">DUF6350 family protein</fullName>
    </submittedName>
</protein>
<evidence type="ECO:0000256" key="1">
    <source>
        <dbReference type="SAM" id="MobiDB-lite"/>
    </source>
</evidence>
<organism evidence="3 4">
    <name type="scientific">Streptomyces cavernicola</name>
    <dbReference type="NCBI Taxonomy" id="3043613"/>
    <lineage>
        <taxon>Bacteria</taxon>
        <taxon>Bacillati</taxon>
        <taxon>Actinomycetota</taxon>
        <taxon>Actinomycetes</taxon>
        <taxon>Kitasatosporales</taxon>
        <taxon>Streptomycetaceae</taxon>
        <taxon>Streptomyces</taxon>
    </lineage>
</organism>
<feature type="region of interest" description="Disordered" evidence="1">
    <location>
        <begin position="1"/>
        <end position="27"/>
    </location>
</feature>
<evidence type="ECO:0000313" key="3">
    <source>
        <dbReference type="EMBL" id="MDI3405483.1"/>
    </source>
</evidence>
<feature type="transmembrane region" description="Helical" evidence="2">
    <location>
        <begin position="335"/>
        <end position="353"/>
    </location>
</feature>
<feature type="transmembrane region" description="Helical" evidence="2">
    <location>
        <begin position="230"/>
        <end position="252"/>
    </location>
</feature>
<feature type="region of interest" description="Disordered" evidence="1">
    <location>
        <begin position="515"/>
        <end position="588"/>
    </location>
</feature>
<dbReference type="RefSeq" id="WP_282543488.1">
    <property type="nucleotide sequence ID" value="NZ_JASCIQ010000016.1"/>
</dbReference>
<name>A0ABT6SBA7_9ACTN</name>
<evidence type="ECO:0000313" key="4">
    <source>
        <dbReference type="Proteomes" id="UP001223978"/>
    </source>
</evidence>
<keyword evidence="2" id="KW-0472">Membrane</keyword>
<proteinExistence type="predicted"/>
<feature type="transmembrane region" description="Helical" evidence="2">
    <location>
        <begin position="142"/>
        <end position="163"/>
    </location>
</feature>
<dbReference type="InterPro" id="IPR045931">
    <property type="entry name" value="DUF6350"/>
</dbReference>
<evidence type="ECO:0000256" key="2">
    <source>
        <dbReference type="SAM" id="Phobius"/>
    </source>
</evidence>
<feature type="region of interest" description="Disordered" evidence="1">
    <location>
        <begin position="462"/>
        <end position="492"/>
    </location>
</feature>
<feature type="transmembrane region" description="Helical" evidence="2">
    <location>
        <begin position="415"/>
        <end position="436"/>
    </location>
</feature>
<dbReference type="Pfam" id="PF19877">
    <property type="entry name" value="DUF6350"/>
    <property type="match status" value="1"/>
</dbReference>
<feature type="compositionally biased region" description="Low complexity" evidence="1">
    <location>
        <begin position="7"/>
        <end position="27"/>
    </location>
</feature>
<feature type="transmembrane region" description="Helical" evidence="2">
    <location>
        <begin position="175"/>
        <end position="194"/>
    </location>
</feature>
<keyword evidence="4" id="KW-1185">Reference proteome</keyword>
<dbReference type="Proteomes" id="UP001223978">
    <property type="component" value="Unassembled WGS sequence"/>
</dbReference>
<reference evidence="3 4" key="1">
    <citation type="submission" date="2023-05" db="EMBL/GenBank/DDBJ databases">
        <title>Draft genome sequence of Streptomyces sp. B-S-A6 isolated from a cave soil in Thailand.</title>
        <authorList>
            <person name="Chamroensaksri N."/>
            <person name="Muangham S."/>
        </authorList>
    </citation>
    <scope>NUCLEOTIDE SEQUENCE [LARGE SCALE GENOMIC DNA]</scope>
    <source>
        <strain evidence="3 4">B-S-A6</strain>
    </source>
</reference>